<comment type="caution">
    <text evidence="3">The sequence shown here is derived from an EMBL/GenBank/DDBJ whole genome shotgun (WGS) entry which is preliminary data.</text>
</comment>
<evidence type="ECO:0000256" key="1">
    <source>
        <dbReference type="SAM" id="MobiDB-lite"/>
    </source>
</evidence>
<feature type="compositionally biased region" description="Acidic residues" evidence="1">
    <location>
        <begin position="335"/>
        <end position="344"/>
    </location>
</feature>
<feature type="region of interest" description="Disordered" evidence="1">
    <location>
        <begin position="245"/>
        <end position="267"/>
    </location>
</feature>
<feature type="region of interest" description="Disordered" evidence="1">
    <location>
        <begin position="1"/>
        <end position="21"/>
    </location>
</feature>
<dbReference type="Proteomes" id="UP001221757">
    <property type="component" value="Unassembled WGS sequence"/>
</dbReference>
<accession>A0AAD7GB29</accession>
<protein>
    <recommendedName>
        <fullName evidence="2">Plasmid pRiA4b Orf3-like domain-containing protein</fullName>
    </recommendedName>
</protein>
<dbReference type="InterPro" id="IPR012912">
    <property type="entry name" value="Plasmid_pRiA4b_Orf3-like"/>
</dbReference>
<gene>
    <name evidence="3" type="ORF">B0H17DRAFT_1137178</name>
</gene>
<dbReference type="AlphaFoldDB" id="A0AAD7GB29"/>
<feature type="domain" description="Plasmid pRiA4b Orf3-like" evidence="2">
    <location>
        <begin position="57"/>
        <end position="259"/>
    </location>
</feature>
<evidence type="ECO:0000313" key="4">
    <source>
        <dbReference type="Proteomes" id="UP001221757"/>
    </source>
</evidence>
<sequence>MENLTQNNSRTKRARVDSDADKENLVARHSAGKARLAAVIAAANSCKILPGPTTSFVQLRFQLAGFKGVYRVARLPLNYNFANLYSVILFMFGWSGDHAHRALVLSNVEMYSGNYKAGHIKKGGRDAPPPDADDEAAMGYYEATHRTDIAEYEVVMRGRRTAQPDWGFGDFDGDAMEQVEEQDLCLSQVWNETLVRNGSKGACGNKEMGVVFEYDFGAGWIVHITMDREEDFASVQPASHLPVMVPGKNKGAPPVEDAGDDTPGELEGRQKAIPTLFFDAGVFARYLKGEVMSCAGKTALEVRDTRVALDAHNRGGSAPQADDDVRSHGGSGSLDEQEEEEEVEERGVNALSTHHSQAHHFSFIQPGPALPQSQLAIIPHDQEDEPYNDLLDAEGDDDDEIDEETAAVVGMFVMQQMYTVAPMALLLRRRGLA</sequence>
<feature type="region of interest" description="Disordered" evidence="1">
    <location>
        <begin position="311"/>
        <end position="348"/>
    </location>
</feature>
<reference evidence="3" key="1">
    <citation type="submission" date="2023-03" db="EMBL/GenBank/DDBJ databases">
        <title>Massive genome expansion in bonnet fungi (Mycena s.s.) driven by repeated elements and novel gene families across ecological guilds.</title>
        <authorList>
            <consortium name="Lawrence Berkeley National Laboratory"/>
            <person name="Harder C.B."/>
            <person name="Miyauchi S."/>
            <person name="Viragh M."/>
            <person name="Kuo A."/>
            <person name="Thoen E."/>
            <person name="Andreopoulos B."/>
            <person name="Lu D."/>
            <person name="Skrede I."/>
            <person name="Drula E."/>
            <person name="Henrissat B."/>
            <person name="Morin E."/>
            <person name="Kohler A."/>
            <person name="Barry K."/>
            <person name="LaButti K."/>
            <person name="Morin E."/>
            <person name="Salamov A."/>
            <person name="Lipzen A."/>
            <person name="Mereny Z."/>
            <person name="Hegedus B."/>
            <person name="Baldrian P."/>
            <person name="Stursova M."/>
            <person name="Weitz H."/>
            <person name="Taylor A."/>
            <person name="Grigoriev I.V."/>
            <person name="Nagy L.G."/>
            <person name="Martin F."/>
            <person name="Kauserud H."/>
        </authorList>
    </citation>
    <scope>NUCLEOTIDE SEQUENCE</scope>
    <source>
        <strain evidence="3">CBHHK067</strain>
    </source>
</reference>
<dbReference type="EMBL" id="JARKIE010000100">
    <property type="protein sequence ID" value="KAJ7685982.1"/>
    <property type="molecule type" value="Genomic_DNA"/>
</dbReference>
<organism evidence="3 4">
    <name type="scientific">Mycena rosella</name>
    <name type="common">Pink bonnet</name>
    <name type="synonym">Agaricus rosellus</name>
    <dbReference type="NCBI Taxonomy" id="1033263"/>
    <lineage>
        <taxon>Eukaryota</taxon>
        <taxon>Fungi</taxon>
        <taxon>Dikarya</taxon>
        <taxon>Basidiomycota</taxon>
        <taxon>Agaricomycotina</taxon>
        <taxon>Agaricomycetes</taxon>
        <taxon>Agaricomycetidae</taxon>
        <taxon>Agaricales</taxon>
        <taxon>Marasmiineae</taxon>
        <taxon>Mycenaceae</taxon>
        <taxon>Mycena</taxon>
    </lineage>
</organism>
<keyword evidence="4" id="KW-1185">Reference proteome</keyword>
<dbReference type="InterPro" id="IPR024047">
    <property type="entry name" value="MM3350-like_sf"/>
</dbReference>
<dbReference type="Gene3D" id="3.10.290.30">
    <property type="entry name" value="MM3350-like"/>
    <property type="match status" value="1"/>
</dbReference>
<name>A0AAD7GB29_MYCRO</name>
<evidence type="ECO:0000259" key="2">
    <source>
        <dbReference type="Pfam" id="PF07929"/>
    </source>
</evidence>
<proteinExistence type="predicted"/>
<dbReference type="Pfam" id="PF07929">
    <property type="entry name" value="PRiA4_ORF3"/>
    <property type="match status" value="1"/>
</dbReference>
<evidence type="ECO:0000313" key="3">
    <source>
        <dbReference type="EMBL" id="KAJ7685982.1"/>
    </source>
</evidence>